<keyword evidence="1" id="KW-1133">Transmembrane helix</keyword>
<comment type="caution">
    <text evidence="3">The sequence shown here is derived from an EMBL/GenBank/DDBJ whole genome shotgun (WGS) entry which is preliminary data.</text>
</comment>
<keyword evidence="1" id="KW-0812">Transmembrane</keyword>
<name>A0A9W7DNL6_9STRA</name>
<feature type="transmembrane region" description="Helical" evidence="1">
    <location>
        <begin position="185"/>
        <end position="206"/>
    </location>
</feature>
<proteinExistence type="predicted"/>
<dbReference type="EMBL" id="BRXX01000585">
    <property type="protein sequence ID" value="GMH48725.1"/>
    <property type="molecule type" value="Genomic_DNA"/>
</dbReference>
<evidence type="ECO:0000256" key="1">
    <source>
        <dbReference type="SAM" id="Phobius"/>
    </source>
</evidence>
<keyword evidence="1" id="KW-0472">Membrane</keyword>
<evidence type="ECO:0000256" key="2">
    <source>
        <dbReference type="SAM" id="SignalP"/>
    </source>
</evidence>
<evidence type="ECO:0008006" key="5">
    <source>
        <dbReference type="Google" id="ProtNLM"/>
    </source>
</evidence>
<accession>A0A9W7DNL6</accession>
<feature type="chain" id="PRO_5040752216" description="TLC domain-containing protein" evidence="2">
    <location>
        <begin position="20"/>
        <end position="223"/>
    </location>
</feature>
<keyword evidence="4" id="KW-1185">Reference proteome</keyword>
<evidence type="ECO:0000313" key="4">
    <source>
        <dbReference type="Proteomes" id="UP001165160"/>
    </source>
</evidence>
<gene>
    <name evidence="3" type="ORF">TrVE_jg14514</name>
</gene>
<protein>
    <recommendedName>
        <fullName evidence="5">TLC domain-containing protein</fullName>
    </recommendedName>
</protein>
<dbReference type="Proteomes" id="UP001165160">
    <property type="component" value="Unassembled WGS sequence"/>
</dbReference>
<feature type="signal peptide" evidence="2">
    <location>
        <begin position="1"/>
        <end position="19"/>
    </location>
</feature>
<sequence>MHPQLLSLIISTLSQGLLARLLKSKPGLVTPSRLAGFQLARRLIICSLCLREWLLVELEDEASSYAIPIITFIGGEYLADLSLYELTLVDYVHHVLAWTGIACSLAYDLRLLQRTIATLLIDQLTGCPGLAVEAGVWPTKRYIKIHRSAEDLTLALTFIIRGPFYNFVCGYAWLVAREERHEDLLTYFLLTWWWPISTIINIRTLWAEIEHHRRQMRLKWKGK</sequence>
<evidence type="ECO:0000313" key="3">
    <source>
        <dbReference type="EMBL" id="GMH48725.1"/>
    </source>
</evidence>
<reference evidence="4" key="1">
    <citation type="journal article" date="2023" name="Commun. Biol.">
        <title>Genome analysis of Parmales, the sister group of diatoms, reveals the evolutionary specialization of diatoms from phago-mixotrophs to photoautotrophs.</title>
        <authorList>
            <person name="Ban H."/>
            <person name="Sato S."/>
            <person name="Yoshikawa S."/>
            <person name="Yamada K."/>
            <person name="Nakamura Y."/>
            <person name="Ichinomiya M."/>
            <person name="Sato N."/>
            <person name="Blanc-Mathieu R."/>
            <person name="Endo H."/>
            <person name="Kuwata A."/>
            <person name="Ogata H."/>
        </authorList>
    </citation>
    <scope>NUCLEOTIDE SEQUENCE [LARGE SCALE GENOMIC DNA]</scope>
    <source>
        <strain evidence="4">NIES 3699</strain>
    </source>
</reference>
<dbReference type="AlphaFoldDB" id="A0A9W7DNL6"/>
<feature type="transmembrane region" description="Helical" evidence="1">
    <location>
        <begin position="152"/>
        <end position="173"/>
    </location>
</feature>
<keyword evidence="2" id="KW-0732">Signal</keyword>
<organism evidence="3 4">
    <name type="scientific">Triparma verrucosa</name>
    <dbReference type="NCBI Taxonomy" id="1606542"/>
    <lineage>
        <taxon>Eukaryota</taxon>
        <taxon>Sar</taxon>
        <taxon>Stramenopiles</taxon>
        <taxon>Ochrophyta</taxon>
        <taxon>Bolidophyceae</taxon>
        <taxon>Parmales</taxon>
        <taxon>Triparmaceae</taxon>
        <taxon>Triparma</taxon>
    </lineage>
</organism>